<dbReference type="Gene3D" id="3.30.2090.10">
    <property type="entry name" value="Multidrug efflux transporter AcrB TolC docking domain, DN and DC subdomains"/>
    <property type="match status" value="1"/>
</dbReference>
<evidence type="ECO:0000256" key="1">
    <source>
        <dbReference type="SAM" id="Phobius"/>
    </source>
</evidence>
<dbReference type="AlphaFoldDB" id="A0A0T5Z3N0"/>
<dbReference type="STRING" id="54398.Ga0074115_10671"/>
<dbReference type="Gene3D" id="1.20.1640.10">
    <property type="entry name" value="Multidrug efflux transporter AcrB transmembrane domain"/>
    <property type="match status" value="2"/>
</dbReference>
<feature type="transmembrane region" description="Helical" evidence="1">
    <location>
        <begin position="561"/>
        <end position="586"/>
    </location>
</feature>
<dbReference type="SUPFAM" id="SSF82714">
    <property type="entry name" value="Multidrug efflux transporter AcrB TolC docking domain, DN and DC subdomains"/>
    <property type="match status" value="1"/>
</dbReference>
<evidence type="ECO:0000313" key="2">
    <source>
        <dbReference type="EMBL" id="KRT57514.1"/>
    </source>
</evidence>
<accession>A0A0T5Z3N0</accession>
<dbReference type="Proteomes" id="UP000051276">
    <property type="component" value="Unassembled WGS sequence"/>
</dbReference>
<dbReference type="Gene3D" id="3.30.70.1430">
    <property type="entry name" value="Multidrug efflux transporter AcrB pore domain"/>
    <property type="match status" value="1"/>
</dbReference>
<reference evidence="2 3" key="1">
    <citation type="submission" date="2015-11" db="EMBL/GenBank/DDBJ databases">
        <title>The genome of Candidatus Endoriftia persephone in Ridgeia piscesae and population structure of the North Eastern Pacific vestimentiferan symbionts.</title>
        <authorList>
            <person name="Perez M."/>
            <person name="Juniper K.S."/>
        </authorList>
    </citation>
    <scope>NUCLEOTIDE SEQUENCE [LARGE SCALE GENOMIC DNA]</scope>
    <source>
        <strain evidence="2">Ind10</strain>
    </source>
</reference>
<comment type="caution">
    <text evidence="2">The sequence shown here is derived from an EMBL/GenBank/DDBJ whole genome shotgun (WGS) entry which is preliminary data.</text>
</comment>
<keyword evidence="1" id="KW-0472">Membrane</keyword>
<sequence>RTLIIGSAIPIAILVTFILMSSAGLTLNIMTLGGLALGIGMLVDSTIVMLENIYRHQRERRGDETLSVAESSGRAASEVNSAIVAATTTNLAAVLPFLFIGGLVGLLFRELIFTISAAIVASLMVALTLVPALAGRIPARREALLRRGVNRFFEGLQAGYGWLVRQLLRVPWLLPLLFIAALALIWPLLSQGRQVFLPNMDEGRIYVSVTADRGINLPNMDRIVRRLETLFSEQPEVETIFTQSGGSVFGRSQYQAANRASLQLTLKPIRQRGIDSRAWVARMKKAVKKLQLPGVRLYMRVRGIRGIRLNRGEDDVDLRLQGPDLETLARLAEQLVVRLREVEGLSNLSHSSEDVSQEISVRVDRERAARFGLSVEDVGRYLQLALGGIKVTEFLQGDRSVDVRLRLSRDEIANPADVESIIIFSRSEPRVPLRLGELAQIELLPAPSSIHRDQQRRVVEISASLGKGVSLEQAMQCVDKALEGFELPAGYRIYDGGGLEQLREGREMGQLLLGLALFLVFVVMAVQYESLRNPLVIMLSVPFALIGVVLGLQWSELSLSMPVWLGLIMLAGIVVNNAIVLVEYISLQLQQGVALDAAIVEAARLRLRPILMTTLTTVAGMLPLALALGEGAEMLQPLAVTIVSGLSFSTLVTLLLIPAVYRLIGARAG</sequence>
<dbReference type="PRINTS" id="PR00702">
    <property type="entry name" value="ACRIFLAVINRP"/>
</dbReference>
<proteinExistence type="predicted"/>
<evidence type="ECO:0000313" key="3">
    <source>
        <dbReference type="Proteomes" id="UP000051276"/>
    </source>
</evidence>
<feature type="transmembrane region" description="Helical" evidence="1">
    <location>
        <begin position="535"/>
        <end position="555"/>
    </location>
</feature>
<feature type="transmembrane region" description="Helical" evidence="1">
    <location>
        <begin position="508"/>
        <end position="528"/>
    </location>
</feature>
<dbReference type="PANTHER" id="PTHR32063:SF0">
    <property type="entry name" value="SWARMING MOTILITY PROTEIN SWRC"/>
    <property type="match status" value="1"/>
</dbReference>
<dbReference type="GO" id="GO:0005886">
    <property type="term" value="C:plasma membrane"/>
    <property type="evidence" value="ECO:0007669"/>
    <property type="project" value="TreeGrafter"/>
</dbReference>
<dbReference type="RefSeq" id="WP_158294700.1">
    <property type="nucleotide sequence ID" value="NZ_KQ556901.1"/>
</dbReference>
<dbReference type="SUPFAM" id="SSF82866">
    <property type="entry name" value="Multidrug efflux transporter AcrB transmembrane domain"/>
    <property type="match status" value="2"/>
</dbReference>
<dbReference type="Pfam" id="PF00873">
    <property type="entry name" value="ACR_tran"/>
    <property type="match status" value="1"/>
</dbReference>
<dbReference type="SUPFAM" id="SSF82693">
    <property type="entry name" value="Multidrug efflux transporter AcrB pore domain, PN1, PN2, PC1 and PC2 subdomains"/>
    <property type="match status" value="1"/>
</dbReference>
<protein>
    <submittedName>
        <fullName evidence="2">AcrB/AcrD/AcrF family protein</fullName>
    </submittedName>
</protein>
<feature type="transmembrane region" description="Helical" evidence="1">
    <location>
        <begin position="7"/>
        <end position="29"/>
    </location>
</feature>
<feature type="transmembrane region" description="Helical" evidence="1">
    <location>
        <begin position="82"/>
        <end position="105"/>
    </location>
</feature>
<dbReference type="EMBL" id="LMXI01000527">
    <property type="protein sequence ID" value="KRT57514.1"/>
    <property type="molecule type" value="Genomic_DNA"/>
</dbReference>
<dbReference type="Gene3D" id="3.30.70.1440">
    <property type="entry name" value="Multidrug efflux transporter AcrB pore domain"/>
    <property type="match status" value="1"/>
</dbReference>
<feature type="transmembrane region" description="Helical" evidence="1">
    <location>
        <begin position="170"/>
        <end position="189"/>
    </location>
</feature>
<feature type="transmembrane region" description="Helical" evidence="1">
    <location>
        <begin position="111"/>
        <end position="134"/>
    </location>
</feature>
<dbReference type="GO" id="GO:0042910">
    <property type="term" value="F:xenobiotic transmembrane transporter activity"/>
    <property type="evidence" value="ECO:0007669"/>
    <property type="project" value="TreeGrafter"/>
</dbReference>
<organism evidence="2 3">
    <name type="scientific">endosymbiont of Ridgeia piscesae</name>
    <dbReference type="NCBI Taxonomy" id="54398"/>
    <lineage>
        <taxon>Bacteria</taxon>
        <taxon>Pseudomonadati</taxon>
        <taxon>Pseudomonadota</taxon>
        <taxon>Gammaproteobacteria</taxon>
        <taxon>sulfur-oxidizing symbionts</taxon>
    </lineage>
</organism>
<keyword evidence="1" id="KW-0812">Transmembrane</keyword>
<feature type="transmembrane region" description="Helical" evidence="1">
    <location>
        <begin position="607"/>
        <end position="626"/>
    </location>
</feature>
<gene>
    <name evidence="2" type="ORF">Ga0076813_11676</name>
</gene>
<keyword evidence="1" id="KW-1133">Transmembrane helix</keyword>
<feature type="transmembrane region" description="Helical" evidence="1">
    <location>
        <begin position="35"/>
        <end position="54"/>
    </location>
</feature>
<feature type="transmembrane region" description="Helical" evidence="1">
    <location>
        <begin position="638"/>
        <end position="661"/>
    </location>
</feature>
<dbReference type="InterPro" id="IPR001036">
    <property type="entry name" value="Acrflvin-R"/>
</dbReference>
<name>A0A0T5Z3N0_9GAMM</name>
<dbReference type="InterPro" id="IPR027463">
    <property type="entry name" value="AcrB_DN_DC_subdom"/>
</dbReference>
<dbReference type="PANTHER" id="PTHR32063">
    <property type="match status" value="1"/>
</dbReference>
<feature type="non-terminal residue" evidence="2">
    <location>
        <position position="1"/>
    </location>
</feature>